<comment type="subcellular location">
    <subcellularLocation>
        <location evidence="1">Cell membrane</location>
        <topology evidence="1">Multi-pass membrane protein</topology>
    </subcellularLocation>
</comment>
<organism evidence="8 9">
    <name type="scientific">Actinoallomurus spadix</name>
    <dbReference type="NCBI Taxonomy" id="79912"/>
    <lineage>
        <taxon>Bacteria</taxon>
        <taxon>Bacillati</taxon>
        <taxon>Actinomycetota</taxon>
        <taxon>Actinomycetes</taxon>
        <taxon>Streptosporangiales</taxon>
        <taxon>Thermomonosporaceae</taxon>
        <taxon>Actinoallomurus</taxon>
    </lineage>
</organism>
<feature type="transmembrane region" description="Helical" evidence="7">
    <location>
        <begin position="375"/>
        <end position="397"/>
    </location>
</feature>
<evidence type="ECO:0000256" key="6">
    <source>
        <dbReference type="ARBA" id="ARBA00023136"/>
    </source>
</evidence>
<accession>A0ABN0XMQ0</accession>
<reference evidence="8 9" key="1">
    <citation type="journal article" date="2019" name="Int. J. Syst. Evol. Microbiol.">
        <title>The Global Catalogue of Microorganisms (GCM) 10K type strain sequencing project: providing services to taxonomists for standard genome sequencing and annotation.</title>
        <authorList>
            <consortium name="The Broad Institute Genomics Platform"/>
            <consortium name="The Broad Institute Genome Sequencing Center for Infectious Disease"/>
            <person name="Wu L."/>
            <person name="Ma J."/>
        </authorList>
    </citation>
    <scope>NUCLEOTIDE SEQUENCE [LARGE SCALE GENOMIC DNA]</scope>
    <source>
        <strain evidence="8 9">JCM 3146</strain>
    </source>
</reference>
<name>A0ABN0XMQ0_9ACTN</name>
<sequence>MIATVRRFLSLGRPAKVLLLNEIGETAGLLMLAPYLADHLTHHIGLAVWLVGLLLGLRHFSEGVFAMGGTLADRVGYKPVLVAGCGLEALACALFGLSAAVPWLIGASIFSGLARALFVPSRRAYLAQVEEERKVEAFALAGVCRRIGVLVGPVAGIPMMHAGFEALCLTSAAIFAVLALVQWRLLPPCAGTHQGSDRPFWAEWREALGDRVFLAFATTMFASYSLVYQLGFGLPIEVRRVSGGRAGITALFVLSAILGLAGQVRLTLWCERRWTPGQVMVRGLIVMGVAFVPLMLPPPHGGTLVRLLPVMLCAGILTIGTMMVFPFEMSTIADLAGDRGVGTYYSVNNLLSGVGSVFGNLLSAAAIGLSRALDLAGLPWLVLLLLGLLSATALTFVNRGDRLSVGRPAPAGVGTAP</sequence>
<feature type="transmembrane region" description="Helical" evidence="7">
    <location>
        <begin position="347"/>
        <end position="369"/>
    </location>
</feature>
<dbReference type="Gene3D" id="1.20.1250.20">
    <property type="entry name" value="MFS general substrate transporter like domains"/>
    <property type="match status" value="1"/>
</dbReference>
<feature type="transmembrane region" description="Helical" evidence="7">
    <location>
        <begin position="212"/>
        <end position="234"/>
    </location>
</feature>
<dbReference type="SUPFAM" id="SSF103473">
    <property type="entry name" value="MFS general substrate transporter"/>
    <property type="match status" value="1"/>
</dbReference>
<keyword evidence="2" id="KW-0813">Transport</keyword>
<evidence type="ECO:0000256" key="4">
    <source>
        <dbReference type="ARBA" id="ARBA00022692"/>
    </source>
</evidence>
<dbReference type="PANTHER" id="PTHR23517">
    <property type="entry name" value="RESISTANCE PROTEIN MDTM, PUTATIVE-RELATED-RELATED"/>
    <property type="match status" value="1"/>
</dbReference>
<evidence type="ECO:0000313" key="8">
    <source>
        <dbReference type="EMBL" id="GAA0368196.1"/>
    </source>
</evidence>
<keyword evidence="5 7" id="KW-1133">Transmembrane helix</keyword>
<dbReference type="InterPro" id="IPR011701">
    <property type="entry name" value="MFS"/>
</dbReference>
<keyword evidence="4 7" id="KW-0812">Transmembrane</keyword>
<protein>
    <submittedName>
        <fullName evidence="8">MFS transporter</fullName>
    </submittedName>
</protein>
<feature type="transmembrane region" description="Helical" evidence="7">
    <location>
        <begin position="279"/>
        <end position="296"/>
    </location>
</feature>
<dbReference type="EMBL" id="BAAABM010000066">
    <property type="protein sequence ID" value="GAA0368196.1"/>
    <property type="molecule type" value="Genomic_DNA"/>
</dbReference>
<dbReference type="InterPro" id="IPR036259">
    <property type="entry name" value="MFS_trans_sf"/>
</dbReference>
<feature type="transmembrane region" description="Helical" evidence="7">
    <location>
        <begin position="308"/>
        <end position="327"/>
    </location>
</feature>
<evidence type="ECO:0000256" key="1">
    <source>
        <dbReference type="ARBA" id="ARBA00004651"/>
    </source>
</evidence>
<gene>
    <name evidence="8" type="ORF">GCM10010151_67640</name>
</gene>
<comment type="caution">
    <text evidence="8">The sequence shown here is derived from an EMBL/GenBank/DDBJ whole genome shotgun (WGS) entry which is preliminary data.</text>
</comment>
<dbReference type="PANTHER" id="PTHR23517:SF2">
    <property type="entry name" value="MULTIDRUG RESISTANCE PROTEIN MDTH"/>
    <property type="match status" value="1"/>
</dbReference>
<dbReference type="RefSeq" id="WP_252799363.1">
    <property type="nucleotide sequence ID" value="NZ_BAAABM010000066.1"/>
</dbReference>
<feature type="transmembrane region" description="Helical" evidence="7">
    <location>
        <begin position="103"/>
        <end position="125"/>
    </location>
</feature>
<dbReference type="InterPro" id="IPR050171">
    <property type="entry name" value="MFS_Transporters"/>
</dbReference>
<feature type="transmembrane region" description="Helical" evidence="7">
    <location>
        <begin position="246"/>
        <end position="267"/>
    </location>
</feature>
<evidence type="ECO:0000256" key="5">
    <source>
        <dbReference type="ARBA" id="ARBA00022989"/>
    </source>
</evidence>
<keyword evidence="9" id="KW-1185">Reference proteome</keyword>
<keyword evidence="3" id="KW-1003">Cell membrane</keyword>
<evidence type="ECO:0000313" key="9">
    <source>
        <dbReference type="Proteomes" id="UP001501822"/>
    </source>
</evidence>
<evidence type="ECO:0000256" key="7">
    <source>
        <dbReference type="SAM" id="Phobius"/>
    </source>
</evidence>
<keyword evidence="6 7" id="KW-0472">Membrane</keyword>
<dbReference type="Pfam" id="PF07690">
    <property type="entry name" value="MFS_1"/>
    <property type="match status" value="1"/>
</dbReference>
<evidence type="ECO:0000256" key="3">
    <source>
        <dbReference type="ARBA" id="ARBA00022475"/>
    </source>
</evidence>
<feature type="transmembrane region" description="Helical" evidence="7">
    <location>
        <begin position="162"/>
        <end position="181"/>
    </location>
</feature>
<evidence type="ECO:0000256" key="2">
    <source>
        <dbReference type="ARBA" id="ARBA00022448"/>
    </source>
</evidence>
<dbReference type="Proteomes" id="UP001501822">
    <property type="component" value="Unassembled WGS sequence"/>
</dbReference>
<proteinExistence type="predicted"/>